<keyword evidence="2 5" id="KW-0690">Ribosome biogenesis</keyword>
<dbReference type="Pfam" id="PF03652">
    <property type="entry name" value="RuvX"/>
    <property type="match status" value="1"/>
</dbReference>
<dbReference type="PANTHER" id="PTHR33317">
    <property type="entry name" value="POLYNUCLEOTIDYL TRANSFERASE, RIBONUCLEASE H-LIKE SUPERFAMILY PROTEIN"/>
    <property type="match status" value="1"/>
</dbReference>
<feature type="domain" description="YqgF/RNase H-like" evidence="6">
    <location>
        <begin position="5"/>
        <end position="98"/>
    </location>
</feature>
<comment type="caution">
    <text evidence="7">The sequence shown here is derived from an EMBL/GenBank/DDBJ whole genome shotgun (WGS) entry which is preliminary data.</text>
</comment>
<comment type="similarity">
    <text evidence="5">Belongs to the YqgF HJR family.</text>
</comment>
<evidence type="ECO:0000313" key="8">
    <source>
        <dbReference type="Proteomes" id="UP000229972"/>
    </source>
</evidence>
<name>A0A2H0V8U5_9BACT</name>
<reference evidence="8" key="1">
    <citation type="submission" date="2017-09" db="EMBL/GenBank/DDBJ databases">
        <title>Depth-based differentiation of microbial function through sediment-hosted aquifers and enrichment of novel symbionts in the deep terrestrial subsurface.</title>
        <authorList>
            <person name="Probst A.J."/>
            <person name="Ladd B."/>
            <person name="Jarett J.K."/>
            <person name="Geller-Mcgrath D.E."/>
            <person name="Sieber C.M.K."/>
            <person name="Emerson J.B."/>
            <person name="Anantharaman K."/>
            <person name="Thomas B.C."/>
            <person name="Malmstrom R."/>
            <person name="Stieglmeier M."/>
            <person name="Klingl A."/>
            <person name="Woyke T."/>
            <person name="Ryan C.M."/>
            <person name="Banfield J.F."/>
        </authorList>
    </citation>
    <scope>NUCLEOTIDE SEQUENCE [LARGE SCALE GENOMIC DNA]</scope>
</reference>
<dbReference type="HAMAP" id="MF_00651">
    <property type="entry name" value="Nuclease_YqgF"/>
    <property type="match status" value="1"/>
</dbReference>
<dbReference type="PANTHER" id="PTHR33317:SF4">
    <property type="entry name" value="POLYNUCLEOTIDYL TRANSFERASE, RIBONUCLEASE H-LIKE SUPERFAMILY PROTEIN"/>
    <property type="match status" value="1"/>
</dbReference>
<keyword evidence="1 5" id="KW-0963">Cytoplasm</keyword>
<keyword evidence="3 5" id="KW-0540">Nuclease</keyword>
<evidence type="ECO:0000256" key="2">
    <source>
        <dbReference type="ARBA" id="ARBA00022517"/>
    </source>
</evidence>
<comment type="subcellular location">
    <subcellularLocation>
        <location evidence="5">Cytoplasm</location>
    </subcellularLocation>
</comment>
<organism evidence="7 8">
    <name type="scientific">Candidatus Falkowbacteria bacterium CG10_big_fil_rev_8_21_14_0_10_37_18</name>
    <dbReference type="NCBI Taxonomy" id="1974562"/>
    <lineage>
        <taxon>Bacteria</taxon>
        <taxon>Candidatus Falkowiibacteriota</taxon>
    </lineage>
</organism>
<evidence type="ECO:0000256" key="1">
    <source>
        <dbReference type="ARBA" id="ARBA00022490"/>
    </source>
</evidence>
<sequence length="128" mass="14280">MEKIKQYLGIDWGEKRIGLASGDSEVKLALPLKTVATLVEVLQVLQEEETNIIVLGKPQKMSGAQANNPLWLNFYKELKERSGRQVELVDERLSSLAADALDGNDLEKAERDEIAATLILQSYLDNLL</sequence>
<comment type="function">
    <text evidence="5">Could be a nuclease involved in processing of the 5'-end of pre-16S rRNA.</text>
</comment>
<dbReference type="GO" id="GO:0005829">
    <property type="term" value="C:cytosol"/>
    <property type="evidence" value="ECO:0007669"/>
    <property type="project" value="TreeGrafter"/>
</dbReference>
<dbReference type="InterPro" id="IPR037027">
    <property type="entry name" value="YqgF/RNaseH-like_dom_sf"/>
</dbReference>
<accession>A0A2H0V8U5</accession>
<protein>
    <recommendedName>
        <fullName evidence="5">Putative pre-16S rRNA nuclease</fullName>
        <ecNumber evidence="5">3.1.-.-</ecNumber>
    </recommendedName>
</protein>
<evidence type="ECO:0000256" key="4">
    <source>
        <dbReference type="ARBA" id="ARBA00022801"/>
    </source>
</evidence>
<evidence type="ECO:0000256" key="5">
    <source>
        <dbReference type="HAMAP-Rule" id="MF_00651"/>
    </source>
</evidence>
<dbReference type="Proteomes" id="UP000229972">
    <property type="component" value="Unassembled WGS sequence"/>
</dbReference>
<evidence type="ECO:0000256" key="3">
    <source>
        <dbReference type="ARBA" id="ARBA00022722"/>
    </source>
</evidence>
<dbReference type="InterPro" id="IPR012337">
    <property type="entry name" value="RNaseH-like_sf"/>
</dbReference>
<dbReference type="CDD" id="cd16964">
    <property type="entry name" value="YqgF"/>
    <property type="match status" value="1"/>
</dbReference>
<dbReference type="GO" id="GO:0016788">
    <property type="term" value="F:hydrolase activity, acting on ester bonds"/>
    <property type="evidence" value="ECO:0007669"/>
    <property type="project" value="UniProtKB-UniRule"/>
</dbReference>
<dbReference type="InterPro" id="IPR005227">
    <property type="entry name" value="YqgF"/>
</dbReference>
<dbReference type="SUPFAM" id="SSF53098">
    <property type="entry name" value="Ribonuclease H-like"/>
    <property type="match status" value="1"/>
</dbReference>
<evidence type="ECO:0000259" key="6">
    <source>
        <dbReference type="SMART" id="SM00732"/>
    </source>
</evidence>
<dbReference type="EMBL" id="PFAL01000017">
    <property type="protein sequence ID" value="PIR95508.1"/>
    <property type="molecule type" value="Genomic_DNA"/>
</dbReference>
<dbReference type="SMART" id="SM00732">
    <property type="entry name" value="YqgFc"/>
    <property type="match status" value="1"/>
</dbReference>
<evidence type="ECO:0000313" key="7">
    <source>
        <dbReference type="EMBL" id="PIR95508.1"/>
    </source>
</evidence>
<proteinExistence type="inferred from homology"/>
<dbReference type="NCBIfam" id="TIGR00250">
    <property type="entry name" value="RNAse_H_YqgF"/>
    <property type="match status" value="1"/>
</dbReference>
<dbReference type="AlphaFoldDB" id="A0A2H0V8U5"/>
<dbReference type="GO" id="GO:0000967">
    <property type="term" value="P:rRNA 5'-end processing"/>
    <property type="evidence" value="ECO:0007669"/>
    <property type="project" value="UniProtKB-UniRule"/>
</dbReference>
<keyword evidence="4 5" id="KW-0378">Hydrolase</keyword>
<dbReference type="EC" id="3.1.-.-" evidence="5"/>
<dbReference type="InterPro" id="IPR006641">
    <property type="entry name" value="YqgF/RNaseH-like_dom"/>
</dbReference>
<dbReference type="GO" id="GO:0004518">
    <property type="term" value="F:nuclease activity"/>
    <property type="evidence" value="ECO:0007669"/>
    <property type="project" value="UniProtKB-KW"/>
</dbReference>
<dbReference type="Gene3D" id="3.30.420.140">
    <property type="entry name" value="YqgF/RNase H-like domain"/>
    <property type="match status" value="1"/>
</dbReference>
<gene>
    <name evidence="7" type="ORF">COT93_01740</name>
</gene>